<dbReference type="OMA" id="GDWWAEL"/>
<dbReference type="GeneTree" id="ENSGT00940000176123"/>
<dbReference type="InterPro" id="IPR034294">
    <property type="entry name" value="Aquaporin_transptr"/>
</dbReference>
<dbReference type="PROSITE" id="PS00221">
    <property type="entry name" value="MIP"/>
    <property type="match status" value="1"/>
</dbReference>
<dbReference type="STRING" id="8083.ENSXMAP00000026915"/>
<feature type="transmembrane region" description="Helical" evidence="8">
    <location>
        <begin position="20"/>
        <end position="37"/>
    </location>
</feature>
<dbReference type="InterPro" id="IPR022357">
    <property type="entry name" value="MIP_CS"/>
</dbReference>
<evidence type="ECO:0000256" key="4">
    <source>
        <dbReference type="ARBA" id="ARBA00022692"/>
    </source>
</evidence>
<dbReference type="Ensembl" id="ENSXMAT00000028255.1">
    <property type="protein sequence ID" value="ENSXMAP00000026915.1"/>
    <property type="gene ID" value="ENSXMAG00000025321.1"/>
</dbReference>
<evidence type="ECO:0000256" key="3">
    <source>
        <dbReference type="ARBA" id="ARBA00022448"/>
    </source>
</evidence>
<proteinExistence type="inferred from homology"/>
<evidence type="ECO:0000256" key="6">
    <source>
        <dbReference type="ARBA" id="ARBA00023136"/>
    </source>
</evidence>
<dbReference type="GO" id="GO:0008519">
    <property type="term" value="F:ammonium channel activity"/>
    <property type="evidence" value="ECO:0007669"/>
    <property type="project" value="TreeGrafter"/>
</dbReference>
<dbReference type="GO" id="GO:0015168">
    <property type="term" value="F:glycerol transmembrane transporter activity"/>
    <property type="evidence" value="ECO:0007669"/>
    <property type="project" value="TreeGrafter"/>
</dbReference>
<dbReference type="InterPro" id="IPR023271">
    <property type="entry name" value="Aquaporin-like"/>
</dbReference>
<evidence type="ECO:0000256" key="1">
    <source>
        <dbReference type="ARBA" id="ARBA00004141"/>
    </source>
</evidence>
<protein>
    <submittedName>
        <fullName evidence="9">Uncharacterized protein</fullName>
    </submittedName>
</protein>
<keyword evidence="4 7" id="KW-0812">Transmembrane</keyword>
<keyword evidence="10" id="KW-1185">Reference proteome</keyword>
<feature type="transmembrane region" description="Helical" evidence="8">
    <location>
        <begin position="273"/>
        <end position="294"/>
    </location>
</feature>
<evidence type="ECO:0000256" key="5">
    <source>
        <dbReference type="ARBA" id="ARBA00022989"/>
    </source>
</evidence>
<feature type="transmembrane region" description="Helical" evidence="8">
    <location>
        <begin position="199"/>
        <end position="221"/>
    </location>
</feature>
<evidence type="ECO:0000256" key="7">
    <source>
        <dbReference type="RuleBase" id="RU000477"/>
    </source>
</evidence>
<sequence>MPRTPLRCLSSLKLLCVRETSLFAAVMFVFRCLRLVLRDVLSQSCLHHFLLEFVGTALFLSASLSAVLIKADPRSTGPTNHSGPPEGPPPSGFVACPLQVVLVFGLSVAMAALSVGGAVHLNPAVSIAMALTLRLRLWRAALYVIGQLLGGVASAALLLGLMGDVAPAVNQVSVPPTGNQRAWSSLTRPVRVQVSSGVLLHQAVTVETLITLQLVLVVMVTTELPLPEVATPLLVGLTVSLGHLVAVGATGCGMNPARSFGPAAVTLDFRNHWVFWAGPILGACLAALLNDLLLRPRWRCPGDWWAELKQLYVLTDKQQQGALSQLP</sequence>
<reference evidence="10" key="1">
    <citation type="submission" date="2012-01" db="EMBL/GenBank/DDBJ databases">
        <authorList>
            <person name="Walter R."/>
            <person name="Schartl M."/>
            <person name="Warren W."/>
        </authorList>
    </citation>
    <scope>NUCLEOTIDE SEQUENCE [LARGE SCALE GENOMIC DNA]</scope>
    <source>
        <strain evidence="10">JP 163 A</strain>
    </source>
</reference>
<feature type="transmembrane region" description="Helical" evidence="8">
    <location>
        <begin position="91"/>
        <end position="119"/>
    </location>
</feature>
<dbReference type="GO" id="GO:0003097">
    <property type="term" value="P:renal water transport"/>
    <property type="evidence" value="ECO:0007669"/>
    <property type="project" value="TreeGrafter"/>
</dbReference>
<dbReference type="SUPFAM" id="SSF81338">
    <property type="entry name" value="Aquaporin-like"/>
    <property type="match status" value="1"/>
</dbReference>
<dbReference type="AlphaFoldDB" id="A0A3B5Q728"/>
<dbReference type="InParanoid" id="A0A3B5Q728"/>
<feature type="transmembrane region" description="Helical" evidence="8">
    <location>
        <begin position="140"/>
        <end position="162"/>
    </location>
</feature>
<dbReference type="Proteomes" id="UP000002852">
    <property type="component" value="Unassembled WGS sequence"/>
</dbReference>
<dbReference type="GO" id="GO:0006972">
    <property type="term" value="P:hyperosmotic response"/>
    <property type="evidence" value="ECO:0007669"/>
    <property type="project" value="TreeGrafter"/>
</dbReference>
<dbReference type="GO" id="GO:0035379">
    <property type="term" value="F:carbon dioxide transmembrane transporter activity"/>
    <property type="evidence" value="ECO:0007669"/>
    <property type="project" value="TreeGrafter"/>
</dbReference>
<evidence type="ECO:0000313" key="9">
    <source>
        <dbReference type="Ensembl" id="ENSXMAP00000026915.1"/>
    </source>
</evidence>
<reference evidence="9" key="4">
    <citation type="submission" date="2025-09" db="UniProtKB">
        <authorList>
            <consortium name="Ensembl"/>
        </authorList>
    </citation>
    <scope>IDENTIFICATION</scope>
    <source>
        <strain evidence="9">JP 163 A</strain>
    </source>
</reference>
<comment type="similarity">
    <text evidence="2 7">Belongs to the MIP/aquaporin (TC 1.A.8) family.</text>
</comment>
<dbReference type="PANTHER" id="PTHR19139:SF161">
    <property type="entry name" value="AQUAPORIN-1"/>
    <property type="match status" value="1"/>
</dbReference>
<dbReference type="Pfam" id="PF00230">
    <property type="entry name" value="MIP"/>
    <property type="match status" value="1"/>
</dbReference>
<feature type="transmembrane region" description="Helical" evidence="8">
    <location>
        <begin position="49"/>
        <end position="71"/>
    </location>
</feature>
<keyword evidence="3 7" id="KW-0813">Transport</keyword>
<reference evidence="10" key="2">
    <citation type="journal article" date="2013" name="Nat. Genet.">
        <title>The genome of the platyfish, Xiphophorus maculatus, provides insights into evolutionary adaptation and several complex traits.</title>
        <authorList>
            <person name="Schartl M."/>
            <person name="Walter R.B."/>
            <person name="Shen Y."/>
            <person name="Garcia T."/>
            <person name="Catchen J."/>
            <person name="Amores A."/>
            <person name="Braasch I."/>
            <person name="Chalopin D."/>
            <person name="Volff J.N."/>
            <person name="Lesch K.P."/>
            <person name="Bisazza A."/>
            <person name="Minx P."/>
            <person name="Hillier L."/>
            <person name="Wilson R.K."/>
            <person name="Fuerstenberg S."/>
            <person name="Boore J."/>
            <person name="Searle S."/>
            <person name="Postlethwait J.H."/>
            <person name="Warren W.C."/>
        </authorList>
    </citation>
    <scope>NUCLEOTIDE SEQUENCE [LARGE SCALE GENOMIC DNA]</scope>
    <source>
        <strain evidence="10">JP 163 A</strain>
    </source>
</reference>
<evidence type="ECO:0000313" key="10">
    <source>
        <dbReference type="Proteomes" id="UP000002852"/>
    </source>
</evidence>
<dbReference type="Gene3D" id="1.20.1080.10">
    <property type="entry name" value="Glycerol uptake facilitator protein"/>
    <property type="match status" value="1"/>
</dbReference>
<name>A0A3B5Q728_XIPMA</name>
<dbReference type="GO" id="GO:0016020">
    <property type="term" value="C:membrane"/>
    <property type="evidence" value="ECO:0007669"/>
    <property type="project" value="UniProtKB-SubCell"/>
</dbReference>
<dbReference type="PRINTS" id="PR00783">
    <property type="entry name" value="MINTRINSICP"/>
</dbReference>
<organism evidence="9 10">
    <name type="scientific">Xiphophorus maculatus</name>
    <name type="common">Southern platyfish</name>
    <name type="synonym">Platypoecilus maculatus</name>
    <dbReference type="NCBI Taxonomy" id="8083"/>
    <lineage>
        <taxon>Eukaryota</taxon>
        <taxon>Metazoa</taxon>
        <taxon>Chordata</taxon>
        <taxon>Craniata</taxon>
        <taxon>Vertebrata</taxon>
        <taxon>Euteleostomi</taxon>
        <taxon>Actinopterygii</taxon>
        <taxon>Neopterygii</taxon>
        <taxon>Teleostei</taxon>
        <taxon>Neoteleostei</taxon>
        <taxon>Acanthomorphata</taxon>
        <taxon>Ovalentaria</taxon>
        <taxon>Atherinomorphae</taxon>
        <taxon>Cyprinodontiformes</taxon>
        <taxon>Poeciliidae</taxon>
        <taxon>Poeciliinae</taxon>
        <taxon>Xiphophorus</taxon>
    </lineage>
</organism>
<reference evidence="9" key="3">
    <citation type="submission" date="2025-08" db="UniProtKB">
        <authorList>
            <consortium name="Ensembl"/>
        </authorList>
    </citation>
    <scope>IDENTIFICATION</scope>
    <source>
        <strain evidence="9">JP 163 A</strain>
    </source>
</reference>
<keyword evidence="5 8" id="KW-1133">Transmembrane helix</keyword>
<dbReference type="GO" id="GO:0015250">
    <property type="term" value="F:water channel activity"/>
    <property type="evidence" value="ECO:0007669"/>
    <property type="project" value="TreeGrafter"/>
</dbReference>
<feature type="transmembrane region" description="Helical" evidence="8">
    <location>
        <begin position="233"/>
        <end position="253"/>
    </location>
</feature>
<accession>A0A3B5Q728</accession>
<dbReference type="InterPro" id="IPR000425">
    <property type="entry name" value="MIP"/>
</dbReference>
<comment type="subcellular location">
    <subcellularLocation>
        <location evidence="1">Membrane</location>
        <topology evidence="1">Multi-pass membrane protein</topology>
    </subcellularLocation>
</comment>
<dbReference type="PANTHER" id="PTHR19139">
    <property type="entry name" value="AQUAPORIN TRANSPORTER"/>
    <property type="match status" value="1"/>
</dbReference>
<evidence type="ECO:0000256" key="8">
    <source>
        <dbReference type="SAM" id="Phobius"/>
    </source>
</evidence>
<keyword evidence="6 8" id="KW-0472">Membrane</keyword>
<evidence type="ECO:0000256" key="2">
    <source>
        <dbReference type="ARBA" id="ARBA00006175"/>
    </source>
</evidence>